<dbReference type="InterPro" id="IPR029063">
    <property type="entry name" value="SAM-dependent_MTases_sf"/>
</dbReference>
<dbReference type="AlphaFoldDB" id="M0CID6"/>
<proteinExistence type="inferred from homology"/>
<evidence type="ECO:0000256" key="2">
    <source>
        <dbReference type="HAMAP-Rule" id="MF_00341"/>
    </source>
</evidence>
<dbReference type="STRING" id="1230457.C476_05427"/>
<dbReference type="HAMAP" id="MF_00341">
    <property type="entry name" value="UPF0146"/>
    <property type="match status" value="1"/>
</dbReference>
<comment type="similarity">
    <text evidence="1 2">Belongs to the UPF0146 family.</text>
</comment>
<accession>M0CID6</accession>
<dbReference type="Pfam" id="PF03686">
    <property type="entry name" value="UPF0146"/>
    <property type="match status" value="1"/>
</dbReference>
<evidence type="ECO:0000256" key="1">
    <source>
        <dbReference type="ARBA" id="ARBA00006969"/>
    </source>
</evidence>
<dbReference type="RefSeq" id="WP_008010664.1">
    <property type="nucleotide sequence ID" value="NZ_AOIT01000025.1"/>
</dbReference>
<dbReference type="OrthoDB" id="59816at2157"/>
<dbReference type="eggNOG" id="arCOG04385">
    <property type="taxonomic scope" value="Archaea"/>
</dbReference>
<dbReference type="EMBL" id="AOIT01000025">
    <property type="protein sequence ID" value="ELZ22991.1"/>
    <property type="molecule type" value="Genomic_DNA"/>
</dbReference>
<dbReference type="PATRIC" id="fig|1230457.4.peg.1088"/>
<comment type="caution">
    <text evidence="3">The sequence shown here is derived from an EMBL/GenBank/DDBJ whole genome shotgun (WGS) entry which is preliminary data.</text>
</comment>
<dbReference type="Proteomes" id="UP000011615">
    <property type="component" value="Unassembled WGS sequence"/>
</dbReference>
<name>M0CID6_9EURY</name>
<dbReference type="InterPro" id="IPR005353">
    <property type="entry name" value="UPF0146"/>
</dbReference>
<evidence type="ECO:0000313" key="4">
    <source>
        <dbReference type="Proteomes" id="UP000011615"/>
    </source>
</evidence>
<keyword evidence="4" id="KW-1185">Reference proteome</keyword>
<dbReference type="SUPFAM" id="SSF53335">
    <property type="entry name" value="S-adenosyl-L-methionine-dependent methyltransferases"/>
    <property type="match status" value="1"/>
</dbReference>
<organism evidence="3 4">
    <name type="scientific">Natrinema limicola JCM 13563</name>
    <dbReference type="NCBI Taxonomy" id="1230457"/>
    <lineage>
        <taxon>Archaea</taxon>
        <taxon>Methanobacteriati</taxon>
        <taxon>Methanobacteriota</taxon>
        <taxon>Stenosarchaea group</taxon>
        <taxon>Halobacteria</taxon>
        <taxon>Halobacteriales</taxon>
        <taxon>Natrialbaceae</taxon>
        <taxon>Natrinema</taxon>
    </lineage>
</organism>
<reference evidence="3 4" key="1">
    <citation type="journal article" date="2014" name="PLoS Genet.">
        <title>Phylogenetically driven sequencing of extremely halophilic archaea reveals strategies for static and dynamic osmo-response.</title>
        <authorList>
            <person name="Becker E.A."/>
            <person name="Seitzer P.M."/>
            <person name="Tritt A."/>
            <person name="Larsen D."/>
            <person name="Krusor M."/>
            <person name="Yao A.I."/>
            <person name="Wu D."/>
            <person name="Madern D."/>
            <person name="Eisen J.A."/>
            <person name="Darling A.E."/>
            <person name="Facciotti M.T."/>
        </authorList>
    </citation>
    <scope>NUCLEOTIDE SEQUENCE [LARGE SCALE GENOMIC DNA]</scope>
    <source>
        <strain evidence="3 4">JCM 13563</strain>
    </source>
</reference>
<protein>
    <recommendedName>
        <fullName evidence="2">UPF0146 protein C476_05427</fullName>
    </recommendedName>
</protein>
<evidence type="ECO:0000313" key="3">
    <source>
        <dbReference type="EMBL" id="ELZ22991.1"/>
    </source>
</evidence>
<sequence length="141" mass="15342">MADSRRNPDAIVDYLATYDRVVEIGIGRRPDLARALAERGVAVTATDIYDRDVPAGVTFVRDDIIDPESSVYADADAIYARNLPPELHRPALEIARTVDAAFVFTTLGGDQPAVPVERKTIESGTLYVARAPGVTGTDRRE</sequence>
<dbReference type="Gene3D" id="3.40.50.150">
    <property type="entry name" value="Vaccinia Virus protein VP39"/>
    <property type="match status" value="1"/>
</dbReference>
<gene>
    <name evidence="3" type="ORF">C476_05427</name>
</gene>